<reference evidence="2 3" key="2">
    <citation type="submission" date="2019-01" db="EMBL/GenBank/DDBJ databases">
        <title>The decoding of complex shrimp genome reveals the adaptation for benthos swimmer, frequently molting mechanism and breeding impact on genome.</title>
        <authorList>
            <person name="Sun Y."/>
            <person name="Gao Y."/>
            <person name="Yu Y."/>
        </authorList>
    </citation>
    <scope>NUCLEOTIDE SEQUENCE [LARGE SCALE GENOMIC DNA]</scope>
    <source>
        <tissue evidence="2">Muscle</tissue>
    </source>
</reference>
<dbReference type="PANTHER" id="PTHR32215">
    <property type="entry name" value="CILIA- AND FLAGELLA-ASSOCIATED PROTEIN 57"/>
    <property type="match status" value="1"/>
</dbReference>
<feature type="transmembrane region" description="Helical" evidence="1">
    <location>
        <begin position="40"/>
        <end position="70"/>
    </location>
</feature>
<dbReference type="SUPFAM" id="SSF69322">
    <property type="entry name" value="Tricorn protease domain 2"/>
    <property type="match status" value="1"/>
</dbReference>
<dbReference type="InterPro" id="IPR015943">
    <property type="entry name" value="WD40/YVTN_repeat-like_dom_sf"/>
</dbReference>
<dbReference type="InterPro" id="IPR052993">
    <property type="entry name" value="CFA-57"/>
</dbReference>
<dbReference type="PANTHER" id="PTHR32215:SF0">
    <property type="entry name" value="CILIA- AND FLAGELLA-ASSOCIATED PROTEIN 57"/>
    <property type="match status" value="1"/>
</dbReference>
<comment type="caution">
    <text evidence="2">The sequence shown here is derived from an EMBL/GenBank/DDBJ whole genome shotgun (WGS) entry which is preliminary data.</text>
</comment>
<dbReference type="EMBL" id="QCYY01003715">
    <property type="protein sequence ID" value="ROT62365.1"/>
    <property type="molecule type" value="Genomic_DNA"/>
</dbReference>
<feature type="transmembrane region" description="Helical" evidence="1">
    <location>
        <begin position="141"/>
        <end position="165"/>
    </location>
</feature>
<protein>
    <submittedName>
        <fullName evidence="2">Uncharacterized protein</fullName>
    </submittedName>
</protein>
<reference evidence="2 3" key="1">
    <citation type="submission" date="2018-04" db="EMBL/GenBank/DDBJ databases">
        <authorList>
            <person name="Zhang X."/>
            <person name="Yuan J."/>
            <person name="Li F."/>
            <person name="Xiang J."/>
        </authorList>
    </citation>
    <scope>NUCLEOTIDE SEQUENCE [LARGE SCALE GENOMIC DNA]</scope>
    <source>
        <tissue evidence="2">Muscle</tissue>
    </source>
</reference>
<proteinExistence type="predicted"/>
<dbReference type="Proteomes" id="UP000283509">
    <property type="component" value="Unassembled WGS sequence"/>
</dbReference>
<feature type="transmembrane region" description="Helical" evidence="1">
    <location>
        <begin position="82"/>
        <end position="103"/>
    </location>
</feature>
<evidence type="ECO:0000256" key="1">
    <source>
        <dbReference type="SAM" id="Phobius"/>
    </source>
</evidence>
<name>A0A3R7NN44_PENVA</name>
<evidence type="ECO:0000313" key="2">
    <source>
        <dbReference type="EMBL" id="ROT62365.1"/>
    </source>
</evidence>
<dbReference type="Gene3D" id="2.130.10.10">
    <property type="entry name" value="YVTN repeat-like/Quinoprotein amine dehydrogenase"/>
    <property type="match status" value="1"/>
</dbReference>
<evidence type="ECO:0000313" key="3">
    <source>
        <dbReference type="Proteomes" id="UP000283509"/>
    </source>
</evidence>
<keyword evidence="1" id="KW-0472">Membrane</keyword>
<sequence>MAARLLKPSNGYFTALFLLFFLFLIPLFEAGSLLEFGYFTAFFLLSLILIFLFLLLFFLYFILFLSFLHFSSVFCHHFFHPIFFSLFFILISSFLSFLLFSSLCSSSSLPLLHFSRFIPPLLPPFPSHFPLLSFSHFTLSFFPPFILSFSFLHFLSPIFSILFSLSFPFPLLPISPFVSSYFLLFPSLPFLQFHLSSSPSFLLFLSSLSPFHVSSSLSFLLFPSLPSQPFHLSPSPSFFLSPSLPSYITSLPPISPPFSLFPPFPLSSLPPISSFLFSLLPPSFLLLPFLPISSSLSSLLPPISLPPISPPFSLLLSFLPIHLPFPPSFFLFLPSLLPHFPLSTHFIFPLLPSSSLSPLFPPTHLTFPLLPPSSSTKMGVPLVEPEYVFGLRGGVTECVVHVDTDTVAYPAGSYLVLHDTASHQQHFVSLTEEATPTALAISPKRQYLGGARGRTRGGERVGRGGPQAAGFLSCAEMVSERYVAAAFSPDERMVAAQGGPPDWTLVLFLWEKGKVFSVLRLSDTPGLGPVSSVTYHLEDNGILSVVGERVLKLLKLNDKLLKTRLRYLFRVYCDETGK</sequence>
<organism evidence="2 3">
    <name type="scientific">Penaeus vannamei</name>
    <name type="common">Whiteleg shrimp</name>
    <name type="synonym">Litopenaeus vannamei</name>
    <dbReference type="NCBI Taxonomy" id="6689"/>
    <lineage>
        <taxon>Eukaryota</taxon>
        <taxon>Metazoa</taxon>
        <taxon>Ecdysozoa</taxon>
        <taxon>Arthropoda</taxon>
        <taxon>Crustacea</taxon>
        <taxon>Multicrustacea</taxon>
        <taxon>Malacostraca</taxon>
        <taxon>Eumalacostraca</taxon>
        <taxon>Eucarida</taxon>
        <taxon>Decapoda</taxon>
        <taxon>Dendrobranchiata</taxon>
        <taxon>Penaeoidea</taxon>
        <taxon>Penaeidae</taxon>
        <taxon>Penaeus</taxon>
    </lineage>
</organism>
<dbReference type="AlphaFoldDB" id="A0A3R7NN44"/>
<keyword evidence="1" id="KW-0812">Transmembrane</keyword>
<keyword evidence="3" id="KW-1185">Reference proteome</keyword>
<keyword evidence="1" id="KW-1133">Transmembrane helix</keyword>
<accession>A0A3R7NN44</accession>
<gene>
    <name evidence="2" type="ORF">C7M84_019795</name>
</gene>